<organism evidence="3 4">
    <name type="scientific">Antrihabitans cavernicola</name>
    <dbReference type="NCBI Taxonomy" id="2495913"/>
    <lineage>
        <taxon>Bacteria</taxon>
        <taxon>Bacillati</taxon>
        <taxon>Actinomycetota</taxon>
        <taxon>Actinomycetes</taxon>
        <taxon>Mycobacteriales</taxon>
        <taxon>Nocardiaceae</taxon>
        <taxon>Antrihabitans</taxon>
    </lineage>
</organism>
<dbReference type="PANTHER" id="PTHR43048">
    <property type="entry name" value="METHYLMALONYL-COA EPIMERASE"/>
    <property type="match status" value="1"/>
</dbReference>
<dbReference type="EMBL" id="VLNY01000006">
    <property type="protein sequence ID" value="KAA0022166.1"/>
    <property type="molecule type" value="Genomic_DNA"/>
</dbReference>
<dbReference type="InterPro" id="IPR037523">
    <property type="entry name" value="VOC_core"/>
</dbReference>
<dbReference type="GO" id="GO:0046872">
    <property type="term" value="F:metal ion binding"/>
    <property type="evidence" value="ECO:0007669"/>
    <property type="project" value="UniProtKB-KW"/>
</dbReference>
<dbReference type="PROSITE" id="PS51819">
    <property type="entry name" value="VOC"/>
    <property type="match status" value="1"/>
</dbReference>
<dbReference type="GO" id="GO:0046491">
    <property type="term" value="P:L-methylmalonyl-CoA metabolic process"/>
    <property type="evidence" value="ECO:0007669"/>
    <property type="project" value="TreeGrafter"/>
</dbReference>
<comment type="caution">
    <text evidence="3">The sequence shown here is derived from an EMBL/GenBank/DDBJ whole genome shotgun (WGS) entry which is preliminary data.</text>
</comment>
<sequence>MTTPSSSVSLSTVHVIVDDPDAAVVFYRDTLGLTVRNEVAQGDFRWITLSTESQPEIQIVLSQPHAGRSQEDGDAIAALLAKGELRTLHFRTDDLDATFEKVAGAPGAEVLQEPVSQPWGTRDAAVRDPAGNMVRIEQA</sequence>
<keyword evidence="1" id="KW-0479">Metal-binding</keyword>
<evidence type="ECO:0000313" key="3">
    <source>
        <dbReference type="EMBL" id="KAA0022166.1"/>
    </source>
</evidence>
<dbReference type="PANTHER" id="PTHR43048:SF4">
    <property type="entry name" value="RING-CLEAVING DIOXYGENASE-RELATED"/>
    <property type="match status" value="1"/>
</dbReference>
<reference evidence="3 4" key="1">
    <citation type="submission" date="2019-07" db="EMBL/GenBank/DDBJ databases">
        <title>Rhodococcus cavernicolus sp. nov., isolated from a cave.</title>
        <authorList>
            <person name="Lee S.D."/>
        </authorList>
    </citation>
    <scope>NUCLEOTIDE SEQUENCE [LARGE SCALE GENOMIC DNA]</scope>
    <source>
        <strain evidence="3 4">C1-24</strain>
    </source>
</reference>
<evidence type="ECO:0000259" key="2">
    <source>
        <dbReference type="PROSITE" id="PS51819"/>
    </source>
</evidence>
<name>A0A5A7S8B5_9NOCA</name>
<gene>
    <name evidence="3" type="ORF">FOY51_14295</name>
</gene>
<proteinExistence type="predicted"/>
<dbReference type="InterPro" id="IPR029068">
    <property type="entry name" value="Glyas_Bleomycin-R_OHBP_Dase"/>
</dbReference>
<protein>
    <submittedName>
        <fullName evidence="3">VOC family protein</fullName>
    </submittedName>
</protein>
<accession>A0A5A7S8B5</accession>
<dbReference type="RefSeq" id="WP_149430927.1">
    <property type="nucleotide sequence ID" value="NZ_VLNY01000006.1"/>
</dbReference>
<dbReference type="OrthoDB" id="9794917at2"/>
<dbReference type="GO" id="GO:0004493">
    <property type="term" value="F:methylmalonyl-CoA epimerase activity"/>
    <property type="evidence" value="ECO:0007669"/>
    <property type="project" value="TreeGrafter"/>
</dbReference>
<dbReference type="Pfam" id="PF00903">
    <property type="entry name" value="Glyoxalase"/>
    <property type="match status" value="1"/>
</dbReference>
<dbReference type="AlphaFoldDB" id="A0A5A7S8B5"/>
<feature type="domain" description="VOC" evidence="2">
    <location>
        <begin position="9"/>
        <end position="139"/>
    </location>
</feature>
<dbReference type="InterPro" id="IPR004360">
    <property type="entry name" value="Glyas_Fos-R_dOase_dom"/>
</dbReference>
<dbReference type="Gene3D" id="3.10.180.10">
    <property type="entry name" value="2,3-Dihydroxybiphenyl 1,2-Dioxygenase, domain 1"/>
    <property type="match status" value="1"/>
</dbReference>
<evidence type="ECO:0000256" key="1">
    <source>
        <dbReference type="ARBA" id="ARBA00022723"/>
    </source>
</evidence>
<dbReference type="InterPro" id="IPR051785">
    <property type="entry name" value="MMCE/EMCE_epimerase"/>
</dbReference>
<dbReference type="Proteomes" id="UP000322244">
    <property type="component" value="Unassembled WGS sequence"/>
</dbReference>
<keyword evidence="4" id="KW-1185">Reference proteome</keyword>
<evidence type="ECO:0000313" key="4">
    <source>
        <dbReference type="Proteomes" id="UP000322244"/>
    </source>
</evidence>
<dbReference type="SUPFAM" id="SSF54593">
    <property type="entry name" value="Glyoxalase/Bleomycin resistance protein/Dihydroxybiphenyl dioxygenase"/>
    <property type="match status" value="1"/>
</dbReference>